<dbReference type="PANTHER" id="PTHR24351">
    <property type="entry name" value="RIBOSOMAL PROTEIN S6 KINASE"/>
    <property type="match status" value="1"/>
</dbReference>
<evidence type="ECO:0000259" key="12">
    <source>
        <dbReference type="PROSITE" id="PS51285"/>
    </source>
</evidence>
<dbReference type="GeneID" id="94838269"/>
<evidence type="ECO:0000256" key="7">
    <source>
        <dbReference type="ARBA" id="ARBA00022840"/>
    </source>
</evidence>
<dbReference type="CDD" id="cd05123">
    <property type="entry name" value="STKc_AGC"/>
    <property type="match status" value="1"/>
</dbReference>
<comment type="similarity">
    <text evidence="1">Belongs to the protein kinase superfamily. AGC Ser/Thr protein kinase family. RAC subfamily.</text>
</comment>
<dbReference type="SMART" id="SM00133">
    <property type="entry name" value="S_TK_X"/>
    <property type="match status" value="1"/>
</dbReference>
<evidence type="ECO:0000256" key="6">
    <source>
        <dbReference type="ARBA" id="ARBA00022777"/>
    </source>
</evidence>
<keyword evidence="3" id="KW-0597">Phosphoprotein</keyword>
<dbReference type="AlphaFoldDB" id="A0A1J4KDB9"/>
<keyword evidence="4" id="KW-0808">Transferase</keyword>
<keyword evidence="6 13" id="KW-0418">Kinase</keyword>
<dbReference type="OrthoDB" id="63267at2759"/>
<feature type="domain" description="PH" evidence="10">
    <location>
        <begin position="1"/>
        <end position="91"/>
    </location>
</feature>
<dbReference type="InterPro" id="IPR000961">
    <property type="entry name" value="AGC-kinase_C"/>
</dbReference>
<dbReference type="InterPro" id="IPR017441">
    <property type="entry name" value="Protein_kinase_ATP_BS"/>
</dbReference>
<evidence type="ECO:0000256" key="5">
    <source>
        <dbReference type="ARBA" id="ARBA00022741"/>
    </source>
</evidence>
<dbReference type="GO" id="GO:0004674">
    <property type="term" value="F:protein serine/threonine kinase activity"/>
    <property type="evidence" value="ECO:0007669"/>
    <property type="project" value="UniProtKB-KW"/>
</dbReference>
<dbReference type="InterPro" id="IPR045270">
    <property type="entry name" value="STKc_AGC"/>
</dbReference>
<dbReference type="VEuPathDB" id="TrichDB:TRFO_24109"/>
<dbReference type="SUPFAM" id="SSF56112">
    <property type="entry name" value="Protein kinase-like (PK-like)"/>
    <property type="match status" value="1"/>
</dbReference>
<evidence type="ECO:0000256" key="8">
    <source>
        <dbReference type="PROSITE-ProRule" id="PRU10141"/>
    </source>
</evidence>
<dbReference type="GO" id="GO:0005524">
    <property type="term" value="F:ATP binding"/>
    <property type="evidence" value="ECO:0007669"/>
    <property type="project" value="UniProtKB-UniRule"/>
</dbReference>
<reference evidence="13" key="1">
    <citation type="submission" date="2016-10" db="EMBL/GenBank/DDBJ databases">
        <authorList>
            <person name="Benchimol M."/>
            <person name="Almeida L.G."/>
            <person name="Vasconcelos A.T."/>
            <person name="Perreira-Neves A."/>
            <person name="Rosa I.A."/>
            <person name="Tasca T."/>
            <person name="Bogo M.R."/>
            <person name="de Souza W."/>
        </authorList>
    </citation>
    <scope>NUCLEOTIDE SEQUENCE [LARGE SCALE GENOMIC DNA]</scope>
    <source>
        <strain evidence="13">K</strain>
    </source>
</reference>
<dbReference type="FunFam" id="3.30.200.20:FF:000771">
    <property type="entry name" value="AGC family protein kinase"/>
    <property type="match status" value="1"/>
</dbReference>
<evidence type="ECO:0000256" key="2">
    <source>
        <dbReference type="ARBA" id="ARBA00022527"/>
    </source>
</evidence>
<dbReference type="PROSITE" id="PS51285">
    <property type="entry name" value="AGC_KINASE_CTER"/>
    <property type="match status" value="1"/>
</dbReference>
<dbReference type="Gene3D" id="3.30.200.20">
    <property type="entry name" value="Phosphorylase Kinase, domain 1"/>
    <property type="match status" value="1"/>
</dbReference>
<name>A0A1J4KDB9_9EUKA</name>
<keyword evidence="2 9" id="KW-0723">Serine/threonine-protein kinase</keyword>
<feature type="domain" description="AGC-kinase C-terminal" evidence="12">
    <location>
        <begin position="353"/>
        <end position="421"/>
    </location>
</feature>
<dbReference type="PROSITE" id="PS50003">
    <property type="entry name" value="PH_DOMAIN"/>
    <property type="match status" value="1"/>
</dbReference>
<dbReference type="PROSITE" id="PS00107">
    <property type="entry name" value="PROTEIN_KINASE_ATP"/>
    <property type="match status" value="1"/>
</dbReference>
<keyword evidence="7 8" id="KW-0067">ATP-binding</keyword>
<feature type="domain" description="Protein kinase" evidence="11">
    <location>
        <begin position="101"/>
        <end position="352"/>
    </location>
</feature>
<dbReference type="PROSITE" id="PS00108">
    <property type="entry name" value="PROTEIN_KINASE_ST"/>
    <property type="match status" value="1"/>
</dbReference>
<evidence type="ECO:0000313" key="13">
    <source>
        <dbReference type="EMBL" id="OHT07622.1"/>
    </source>
</evidence>
<gene>
    <name evidence="13" type="primary">sgk1</name>
    <name evidence="13" type="ORF">TRFO_24109</name>
</gene>
<organism evidence="13 14">
    <name type="scientific">Tritrichomonas foetus</name>
    <dbReference type="NCBI Taxonomy" id="1144522"/>
    <lineage>
        <taxon>Eukaryota</taxon>
        <taxon>Metamonada</taxon>
        <taxon>Parabasalia</taxon>
        <taxon>Tritrichomonadida</taxon>
        <taxon>Tritrichomonadidae</taxon>
        <taxon>Tritrichomonas</taxon>
    </lineage>
</organism>
<evidence type="ECO:0000256" key="3">
    <source>
        <dbReference type="ARBA" id="ARBA00022553"/>
    </source>
</evidence>
<sequence>MFEERSGPVKVKIPGRGLSSVTAKLHDSKIEIFQNEKLLKSLPISPSTSIDIDRSNLCSISIHNRSDELEMYASDNEETMEWLYALKSATYYHPSVSMDSFKLLAVIGRGYYGKVMLAQKKDSGELFAIKSIQKKKLVETNKVSTVISERNVLTQAIHPFIVKLRYAFQTASKFYLVIEYAPGGELFFHMQIRDIIPQKEAKLYCAEIALALDYLHSKGIVYRDLKPENILLDSNGFIKLTDFGLAKDLSVIKCTKTLCGTQEYLSPELIMRQPYSFEIDWWALGVVMYEMIFGYGPFYRENFNEMFRRIIEDPVSFPSNTDRKLISLIFGLLTKDPSKRYKFREIKSSPFFADLNWDDVYCMNVKPPFIPKIKNPTMPTYFDREFTMEQPADSIVTPLVGSVSDISDFSFDSKELISPVDVHFSPQ</sequence>
<dbReference type="PROSITE" id="PS50011">
    <property type="entry name" value="PROTEIN_KINASE_DOM"/>
    <property type="match status" value="1"/>
</dbReference>
<protein>
    <submittedName>
        <fullName evidence="13">Serine/threonine-protein kinase Sgk1</fullName>
    </submittedName>
</protein>
<evidence type="ECO:0000259" key="11">
    <source>
        <dbReference type="PROSITE" id="PS50011"/>
    </source>
</evidence>
<dbReference type="SMART" id="SM00220">
    <property type="entry name" value="S_TKc"/>
    <property type="match status" value="1"/>
</dbReference>
<dbReference type="Gene3D" id="1.10.510.10">
    <property type="entry name" value="Transferase(Phosphotransferase) domain 1"/>
    <property type="match status" value="1"/>
</dbReference>
<evidence type="ECO:0000256" key="1">
    <source>
        <dbReference type="ARBA" id="ARBA00006935"/>
    </source>
</evidence>
<dbReference type="InterPro" id="IPR008271">
    <property type="entry name" value="Ser/Thr_kinase_AS"/>
</dbReference>
<comment type="caution">
    <text evidence="13">The sequence shown here is derived from an EMBL/GenBank/DDBJ whole genome shotgun (WGS) entry which is preliminary data.</text>
</comment>
<feature type="binding site" evidence="8">
    <location>
        <position position="130"/>
    </location>
    <ligand>
        <name>ATP</name>
        <dbReference type="ChEBI" id="CHEBI:30616"/>
    </ligand>
</feature>
<keyword evidence="5 8" id="KW-0547">Nucleotide-binding</keyword>
<dbReference type="FunFam" id="1.10.510.10:FF:000008">
    <property type="entry name" value="Non-specific serine/threonine protein kinase"/>
    <property type="match status" value="1"/>
</dbReference>
<dbReference type="RefSeq" id="XP_068360758.1">
    <property type="nucleotide sequence ID" value="XM_068503565.1"/>
</dbReference>
<keyword evidence="14" id="KW-1185">Reference proteome</keyword>
<accession>A0A1J4KDB9</accession>
<dbReference type="Pfam" id="PF00069">
    <property type="entry name" value="Pkinase"/>
    <property type="match status" value="1"/>
</dbReference>
<evidence type="ECO:0000259" key="10">
    <source>
        <dbReference type="PROSITE" id="PS50003"/>
    </source>
</evidence>
<proteinExistence type="inferred from homology"/>
<evidence type="ECO:0000256" key="4">
    <source>
        <dbReference type="ARBA" id="ARBA00022679"/>
    </source>
</evidence>
<dbReference type="EMBL" id="MLAK01000691">
    <property type="protein sequence ID" value="OHT07622.1"/>
    <property type="molecule type" value="Genomic_DNA"/>
</dbReference>
<evidence type="ECO:0000256" key="9">
    <source>
        <dbReference type="RuleBase" id="RU000304"/>
    </source>
</evidence>
<dbReference type="InterPro" id="IPR011009">
    <property type="entry name" value="Kinase-like_dom_sf"/>
</dbReference>
<dbReference type="InterPro" id="IPR001849">
    <property type="entry name" value="PH_domain"/>
</dbReference>
<dbReference type="InterPro" id="IPR000719">
    <property type="entry name" value="Prot_kinase_dom"/>
</dbReference>
<dbReference type="SMART" id="SM00233">
    <property type="entry name" value="PH"/>
    <property type="match status" value="1"/>
</dbReference>
<dbReference type="Proteomes" id="UP000179807">
    <property type="component" value="Unassembled WGS sequence"/>
</dbReference>
<evidence type="ECO:0000313" key="14">
    <source>
        <dbReference type="Proteomes" id="UP000179807"/>
    </source>
</evidence>